<keyword evidence="6 9" id="KW-0694">RNA-binding</keyword>
<gene>
    <name evidence="11" type="ORF">EUGRSUZ_J01405</name>
</gene>
<reference evidence="11" key="1">
    <citation type="submission" date="2013-07" db="EMBL/GenBank/DDBJ databases">
        <title>The genome of Eucalyptus grandis.</title>
        <authorList>
            <person name="Schmutz J."/>
            <person name="Hayes R."/>
            <person name="Myburg A."/>
            <person name="Tuskan G."/>
            <person name="Grattapaglia D."/>
            <person name="Rokhsar D.S."/>
        </authorList>
    </citation>
    <scope>NUCLEOTIDE SEQUENCE</scope>
    <source>
        <tissue evidence="11">Leaf extractions</tissue>
    </source>
</reference>
<dbReference type="GO" id="GO:0000049">
    <property type="term" value="F:tRNA binding"/>
    <property type="evidence" value="ECO:0007669"/>
    <property type="project" value="UniProtKB-UniRule"/>
</dbReference>
<dbReference type="Gramene" id="KCW51959">
    <property type="protein sequence ID" value="KCW51959"/>
    <property type="gene ID" value="EUGRSUZ_J01405"/>
</dbReference>
<dbReference type="GO" id="GO:0032259">
    <property type="term" value="P:methylation"/>
    <property type="evidence" value="ECO:0007669"/>
    <property type="project" value="UniProtKB-UniRule"/>
</dbReference>
<accession>A0A059AE23</accession>
<dbReference type="InterPro" id="IPR002905">
    <property type="entry name" value="Trm1"/>
</dbReference>
<dbReference type="InterPro" id="IPR042296">
    <property type="entry name" value="tRNA_met_Trm1_C"/>
</dbReference>
<comment type="catalytic activity">
    <reaction evidence="8">
        <text>guanosine(26) in tRNA + 2 S-adenosyl-L-methionine = N(2)-dimethylguanosine(26) in tRNA + 2 S-adenosyl-L-homocysteine + 2 H(+)</text>
        <dbReference type="Rhea" id="RHEA:43140"/>
        <dbReference type="Rhea" id="RHEA-COMP:10359"/>
        <dbReference type="Rhea" id="RHEA-COMP:10360"/>
        <dbReference type="ChEBI" id="CHEBI:15378"/>
        <dbReference type="ChEBI" id="CHEBI:57856"/>
        <dbReference type="ChEBI" id="CHEBI:59789"/>
        <dbReference type="ChEBI" id="CHEBI:74269"/>
        <dbReference type="ChEBI" id="CHEBI:74513"/>
        <dbReference type="EC" id="2.1.1.216"/>
    </reaction>
</comment>
<evidence type="ECO:0000256" key="10">
    <source>
        <dbReference type="SAM" id="MobiDB-lite"/>
    </source>
</evidence>
<feature type="region of interest" description="Disordered" evidence="10">
    <location>
        <begin position="158"/>
        <end position="194"/>
    </location>
</feature>
<evidence type="ECO:0000256" key="4">
    <source>
        <dbReference type="ARBA" id="ARBA00022691"/>
    </source>
</evidence>
<dbReference type="EMBL" id="KK198762">
    <property type="protein sequence ID" value="KCW51959.1"/>
    <property type="molecule type" value="Genomic_DNA"/>
</dbReference>
<dbReference type="SUPFAM" id="SSF53335">
    <property type="entry name" value="S-adenosyl-L-methionine-dependent methyltransferases"/>
    <property type="match status" value="1"/>
</dbReference>
<organism evidence="11">
    <name type="scientific">Eucalyptus grandis</name>
    <name type="common">Flooded gum</name>
    <dbReference type="NCBI Taxonomy" id="71139"/>
    <lineage>
        <taxon>Eukaryota</taxon>
        <taxon>Viridiplantae</taxon>
        <taxon>Streptophyta</taxon>
        <taxon>Embryophyta</taxon>
        <taxon>Tracheophyta</taxon>
        <taxon>Spermatophyta</taxon>
        <taxon>Magnoliopsida</taxon>
        <taxon>eudicotyledons</taxon>
        <taxon>Gunneridae</taxon>
        <taxon>Pentapetalae</taxon>
        <taxon>rosids</taxon>
        <taxon>malvids</taxon>
        <taxon>Myrtales</taxon>
        <taxon>Myrtaceae</taxon>
        <taxon>Myrtoideae</taxon>
        <taxon>Eucalypteae</taxon>
        <taxon>Eucalyptus</taxon>
    </lineage>
</organism>
<dbReference type="Pfam" id="PF02005">
    <property type="entry name" value="TRM"/>
    <property type="match status" value="1"/>
</dbReference>
<dbReference type="PANTHER" id="PTHR10631">
    <property type="entry name" value="N 2 ,N 2 -DIMETHYLGUANOSINE TRNA METHYLTRANSFERASE"/>
    <property type="match status" value="1"/>
</dbReference>
<proteinExistence type="inferred from homology"/>
<evidence type="ECO:0000313" key="11">
    <source>
        <dbReference type="EMBL" id="KCW51959.1"/>
    </source>
</evidence>
<dbReference type="PROSITE" id="PS51626">
    <property type="entry name" value="SAM_MT_TRM1"/>
    <property type="match status" value="1"/>
</dbReference>
<dbReference type="STRING" id="71139.A0A059AE23"/>
<dbReference type="InterPro" id="IPR029063">
    <property type="entry name" value="SAM-dependent_MTases_sf"/>
</dbReference>
<dbReference type="GO" id="GO:0008033">
    <property type="term" value="P:tRNA processing"/>
    <property type="evidence" value="ECO:0007669"/>
    <property type="project" value="UniProtKB-UniRule"/>
</dbReference>
<evidence type="ECO:0000256" key="7">
    <source>
        <dbReference type="ARBA" id="ARBA00039099"/>
    </source>
</evidence>
<keyword evidence="4 9" id="KW-0949">S-adenosyl-L-methionine</keyword>
<protein>
    <recommendedName>
        <fullName evidence="7">tRNA (guanine(26)-N(2))-dimethyltransferase</fullName>
        <ecNumber evidence="7">2.1.1.216</ecNumber>
    </recommendedName>
</protein>
<dbReference type="PANTHER" id="PTHR10631:SF3">
    <property type="entry name" value="TRNA (GUANINE(26)-N(2))-DIMETHYLTRANSFERASE"/>
    <property type="match status" value="1"/>
</dbReference>
<comment type="similarity">
    <text evidence="9">Belongs to the class I-like SAM-binding methyltransferase superfamily. Trm1 family.</text>
</comment>
<evidence type="ECO:0000256" key="3">
    <source>
        <dbReference type="ARBA" id="ARBA00022679"/>
    </source>
</evidence>
<dbReference type="AlphaFoldDB" id="A0A059AE23"/>
<dbReference type="eggNOG" id="KOG1253">
    <property type="taxonomic scope" value="Eukaryota"/>
</dbReference>
<sequence length="194" mass="21377">MKDRYPAYDRISAVLTTISEELPDIPLFLSLHNLCATLKCTSPSAVIFRSAVINAGYRISGTHVNPLGLKTDAPMDVIWDIMRCWVKSHPVKEQPSDQPGSVILAKEPAFQANFARAVASLSKAQAKKVARFLPNPERHWGPKLRAGRQITSKHISLLGPEAVNGSLKHDDDDDDEEAQGEAKRQKTEDPTLVS</sequence>
<dbReference type="Gramene" id="KCW51958">
    <property type="protein sequence ID" value="KCW51958"/>
    <property type="gene ID" value="EUGRSUZ_J01405"/>
</dbReference>
<evidence type="ECO:0000256" key="2">
    <source>
        <dbReference type="ARBA" id="ARBA00022603"/>
    </source>
</evidence>
<evidence type="ECO:0000256" key="9">
    <source>
        <dbReference type="PROSITE-ProRule" id="PRU00958"/>
    </source>
</evidence>
<keyword evidence="1 9" id="KW-0820">tRNA-binding</keyword>
<evidence type="ECO:0000256" key="6">
    <source>
        <dbReference type="ARBA" id="ARBA00022884"/>
    </source>
</evidence>
<keyword evidence="3 9" id="KW-0808">Transferase</keyword>
<evidence type="ECO:0000256" key="8">
    <source>
        <dbReference type="ARBA" id="ARBA00051897"/>
    </source>
</evidence>
<name>A0A059AE23_EUCGR</name>
<dbReference type="EC" id="2.1.1.216" evidence="7"/>
<dbReference type="GO" id="GO:0160104">
    <property type="term" value="F:tRNA (guanine(26)-N2)-dimethyltransferase activity"/>
    <property type="evidence" value="ECO:0007669"/>
    <property type="project" value="UniProtKB-EC"/>
</dbReference>
<keyword evidence="2 9" id="KW-0489">Methyltransferase</keyword>
<keyword evidence="5 9" id="KW-0819">tRNA processing</keyword>
<feature type="compositionally biased region" description="Basic and acidic residues" evidence="10">
    <location>
        <begin position="180"/>
        <end position="194"/>
    </location>
</feature>
<dbReference type="EMBL" id="KK198762">
    <property type="protein sequence ID" value="KCW51958.1"/>
    <property type="molecule type" value="Genomic_DNA"/>
</dbReference>
<evidence type="ECO:0000256" key="5">
    <source>
        <dbReference type="ARBA" id="ARBA00022694"/>
    </source>
</evidence>
<evidence type="ECO:0000256" key="1">
    <source>
        <dbReference type="ARBA" id="ARBA00022555"/>
    </source>
</evidence>
<dbReference type="Gene3D" id="3.30.56.70">
    <property type="entry name" value="N2,N2-dimethylguanosine tRNA methyltransferase, C-terminal domain"/>
    <property type="match status" value="1"/>
</dbReference>
<dbReference type="FunFam" id="3.30.56.70:FF:000001">
    <property type="entry name" value="tRNA (guanine(26)-N(2))-dimethyltransferase"/>
    <property type="match status" value="1"/>
</dbReference>